<dbReference type="SUPFAM" id="SSF53300">
    <property type="entry name" value="vWA-like"/>
    <property type="match status" value="1"/>
</dbReference>
<dbReference type="Proteomes" id="UP000596387">
    <property type="component" value="Chromosome"/>
</dbReference>
<protein>
    <submittedName>
        <fullName evidence="2">Solute-binding protein</fullName>
    </submittedName>
</protein>
<gene>
    <name evidence="2" type="ORF">GQA70_18955</name>
</gene>
<evidence type="ECO:0000313" key="3">
    <source>
        <dbReference type="Proteomes" id="UP000596387"/>
    </source>
</evidence>
<accession>A0ABX7FE97</accession>
<keyword evidence="3" id="KW-1185">Reference proteome</keyword>
<dbReference type="InterPro" id="IPR002035">
    <property type="entry name" value="VWF_A"/>
</dbReference>
<feature type="domain" description="VWFA" evidence="1">
    <location>
        <begin position="352"/>
        <end position="540"/>
    </location>
</feature>
<evidence type="ECO:0000259" key="1">
    <source>
        <dbReference type="PROSITE" id="PS50234"/>
    </source>
</evidence>
<evidence type="ECO:0000313" key="2">
    <source>
        <dbReference type="EMBL" id="QRF68206.1"/>
    </source>
</evidence>
<proteinExistence type="predicted"/>
<sequence length="540" mass="57356">MKAILAAFLAFVGLTTTAILLATGQIGPRTPLTIVTTPGHAIHAPMLRDWAKANRVDLTLRLLPETAMTSALLEQAEARPDVIWTESRLWLDRLDPEGQMQHVTALTRQPVVLAIKARIAQEMGWTDRETVPMAEIAQAAKEGWFRFGIGSATQGSLGAATYLGLFPALSDGGAPLDAAMLEAPETLDAVRGFLAQVDRTAPGALALTDLLVAHPDHLDAMLNTEAEALRANRLLTESGASALQVVYPGDLPAVLDGTLGFLPAADPDPDREEAFHALLAHLQSAEITGTLQGLGLRTVGPEGDRPEPQGAAWTGAPGLRPAQPVTAPDPLAADLVAQALTLYQTTLRKPSLTVWLLDHSYSMGGAPINQMRQAMTTLLDPRQATRRGLQPTVRDAAVILPFNEIIADPIRIDAASPVALERARRFLASQQVSGADSDIYYALYEAYEELARLSEDGTLGRSLPAIVLLTDAPSTQASREALAAHRRATPLSPPVPIIAIAYGEADHAELQALADLTGGTMIDAEGDIAGALRAARAFNN</sequence>
<dbReference type="CDD" id="cd00198">
    <property type="entry name" value="vWFA"/>
    <property type="match status" value="1"/>
</dbReference>
<dbReference type="PROSITE" id="PS50234">
    <property type="entry name" value="VWFA"/>
    <property type="match status" value="1"/>
</dbReference>
<dbReference type="RefSeq" id="WP_023848684.1">
    <property type="nucleotide sequence ID" value="NZ_CP047166.1"/>
</dbReference>
<organism evidence="2 3">
    <name type="scientific">Ponticoccus alexandrii</name>
    <dbReference type="NCBI Taxonomy" id="1943633"/>
    <lineage>
        <taxon>Bacteria</taxon>
        <taxon>Pseudomonadati</taxon>
        <taxon>Pseudomonadota</taxon>
        <taxon>Alphaproteobacteria</taxon>
        <taxon>Rhodobacterales</taxon>
        <taxon>Roseobacteraceae</taxon>
        <taxon>Ponticoccus</taxon>
    </lineage>
</organism>
<dbReference type="EMBL" id="CP047166">
    <property type="protein sequence ID" value="QRF68206.1"/>
    <property type="molecule type" value="Genomic_DNA"/>
</dbReference>
<dbReference type="InterPro" id="IPR036465">
    <property type="entry name" value="vWFA_dom_sf"/>
</dbReference>
<name>A0ABX7FE97_9RHOB</name>
<dbReference type="Gene3D" id="3.40.50.410">
    <property type="entry name" value="von Willebrand factor, type A domain"/>
    <property type="match status" value="1"/>
</dbReference>
<dbReference type="SMART" id="SM00327">
    <property type="entry name" value="VWA"/>
    <property type="match status" value="1"/>
</dbReference>
<dbReference type="Pfam" id="PF13531">
    <property type="entry name" value="SBP_bac_11"/>
    <property type="match status" value="1"/>
</dbReference>
<reference evidence="2 3" key="1">
    <citation type="submission" date="2019-12" db="EMBL/GenBank/DDBJ databases">
        <title>Complete Genome Sequence of a Quorum-Sensing Bacterium,Rhodobacteraceae bacterium C31, Isolated from a marine microalgae symbiotic bacteria.</title>
        <authorList>
            <person name="Zhang Y."/>
        </authorList>
    </citation>
    <scope>NUCLEOTIDE SEQUENCE [LARGE SCALE GENOMIC DNA]</scope>
    <source>
        <strain evidence="2 3">C31</strain>
    </source>
</reference>